<dbReference type="KEGG" id="tml:GSTUM_00007958001"/>
<dbReference type="eggNOG" id="ENOG502QW68">
    <property type="taxonomic scope" value="Eukaryota"/>
</dbReference>
<feature type="transmembrane region" description="Helical" evidence="2">
    <location>
        <begin position="46"/>
        <end position="65"/>
    </location>
</feature>
<evidence type="ECO:0000313" key="3">
    <source>
        <dbReference type="EMBL" id="CAZ83997.1"/>
    </source>
</evidence>
<dbReference type="PANTHER" id="PTHR36205:SF1">
    <property type="entry name" value="MAJOR FACILITATOR SUPERFAMILY TRANSPORTER"/>
    <property type="match status" value="1"/>
</dbReference>
<gene>
    <name evidence="3" type="ORF">GSTUM_00007958001</name>
</gene>
<keyword evidence="4" id="KW-1185">Reference proteome</keyword>
<protein>
    <submittedName>
        <fullName evidence="3">(Perigord truffle) hypothetical protein</fullName>
    </submittedName>
</protein>
<dbReference type="PANTHER" id="PTHR36205">
    <property type="entry name" value="CHROMOSOME 19, WHOLE GENOME SHOTGUN SEQUENCE"/>
    <property type="match status" value="1"/>
</dbReference>
<feature type="compositionally biased region" description="Basic and acidic residues" evidence="1">
    <location>
        <begin position="309"/>
        <end position="318"/>
    </location>
</feature>
<dbReference type="Proteomes" id="UP000006911">
    <property type="component" value="Unassembled WGS sequence"/>
</dbReference>
<sequence>MSWNPFMKVHSYSPLPLSIPAEPSEKWRFSRNGTVTSRLKRVMCKFVIILTSVTAIIAGFSLVAIRHPTSRVITQAKAVAEKPRWEGFALLEGYYSGMARLVKDNRPEYPPLGDTGVIEDLEVSSEGKSVVFNPYPDFGSKEYRGTWRGTYKECSYGVDLSGKKRGRPEVRTFEGIPEGTGFGHFRVEMRANESVLGMPTAVFGSHSLLGLKDDLCFDRYGRYGSYGYGYSKDNGGLGVAEWDGNITDGGETGWGQGSMPVKEIDWRGIDWGKLQRECVEKNEDRFSASDPEDLDPEGVLAESVHSSNKRSEKSDGKKPRPRAAVLLRTWTGYEYKPSDMASIRSLISELSINSGGEFNVYLLVHVKDNELPIWASKKLYEKTLRENVPEEFWGIAELWSERMMGAIYNNLEDNTFHGARLQGVYRSSFFPVQDFAYRHPEFDFVWNWEMDVRYIGHFYELFSRMDAWAAKQPRKHLWERNERYYVPSVHGSWEDFSSAVAAKSPKPIWGPVPVESVKIFSTDPKPPFLTPEKDTESMWGVDEPADLISLNPIFDPEGATWFLSGDSTGYGPPVEDTPPKGPPRRTAIVAVGRLSRKLLMRMHAENALYGHAMFSEMWPPSVALQHGLKAVFAPHPLFVDRAWPLRYLERTFNGGVKGSAGGRGSVFGKGEHNFQGTSWYYNARFAPKLWKRWVGMEVDGAGGETFESVQGRMCLRSMLLHPIKGMEV</sequence>
<dbReference type="OMA" id="FPDAVMG"/>
<evidence type="ECO:0000256" key="1">
    <source>
        <dbReference type="SAM" id="MobiDB-lite"/>
    </source>
</evidence>
<dbReference type="Pfam" id="PF11885">
    <property type="entry name" value="DUF3405"/>
    <property type="match status" value="1"/>
</dbReference>
<keyword evidence="2" id="KW-0472">Membrane</keyword>
<dbReference type="HOGENOM" id="CLU_009650_0_0_1"/>
<dbReference type="InParanoid" id="D5GHK4"/>
<proteinExistence type="predicted"/>
<dbReference type="InterPro" id="IPR021822">
    <property type="entry name" value="DUF3405"/>
</dbReference>
<accession>D5GHK4</accession>
<name>D5GHK4_TUBMM</name>
<reference evidence="3 4" key="1">
    <citation type="journal article" date="2010" name="Nature">
        <title>Perigord black truffle genome uncovers evolutionary origins and mechanisms of symbiosis.</title>
        <authorList>
            <person name="Martin F."/>
            <person name="Kohler A."/>
            <person name="Murat C."/>
            <person name="Balestrini R."/>
            <person name="Coutinho P.M."/>
            <person name="Jaillon O."/>
            <person name="Montanini B."/>
            <person name="Morin E."/>
            <person name="Noel B."/>
            <person name="Percudani R."/>
            <person name="Porcel B."/>
            <person name="Rubini A."/>
            <person name="Amicucci A."/>
            <person name="Amselem J."/>
            <person name="Anthouard V."/>
            <person name="Arcioni S."/>
            <person name="Artiguenave F."/>
            <person name="Aury J.M."/>
            <person name="Ballario P."/>
            <person name="Bolchi A."/>
            <person name="Brenna A."/>
            <person name="Brun A."/>
            <person name="Buee M."/>
            <person name="Cantarel B."/>
            <person name="Chevalier G."/>
            <person name="Couloux A."/>
            <person name="Da Silva C."/>
            <person name="Denoeud F."/>
            <person name="Duplessis S."/>
            <person name="Ghignone S."/>
            <person name="Hilselberger B."/>
            <person name="Iotti M."/>
            <person name="Marcais B."/>
            <person name="Mello A."/>
            <person name="Miranda M."/>
            <person name="Pacioni G."/>
            <person name="Quesneville H."/>
            <person name="Riccioni C."/>
            <person name="Ruotolo R."/>
            <person name="Splivallo R."/>
            <person name="Stocchi V."/>
            <person name="Tisserant E."/>
            <person name="Viscomi A.R."/>
            <person name="Zambonelli A."/>
            <person name="Zampieri E."/>
            <person name="Henrissat B."/>
            <person name="Lebrun M.H."/>
            <person name="Paolocci F."/>
            <person name="Bonfante P."/>
            <person name="Ottonello S."/>
            <person name="Wincker P."/>
        </authorList>
    </citation>
    <scope>NUCLEOTIDE SEQUENCE [LARGE SCALE GENOMIC DNA]</scope>
    <source>
        <strain evidence="3 4">Mel28</strain>
    </source>
</reference>
<dbReference type="EMBL" id="FN430319">
    <property type="protein sequence ID" value="CAZ83997.1"/>
    <property type="molecule type" value="Genomic_DNA"/>
</dbReference>
<evidence type="ECO:0000256" key="2">
    <source>
        <dbReference type="SAM" id="Phobius"/>
    </source>
</evidence>
<dbReference type="GeneID" id="9183651"/>
<keyword evidence="2" id="KW-0812">Transmembrane</keyword>
<feature type="region of interest" description="Disordered" evidence="1">
    <location>
        <begin position="282"/>
        <end position="320"/>
    </location>
</feature>
<organism evidence="3 4">
    <name type="scientific">Tuber melanosporum (strain Mel28)</name>
    <name type="common">Perigord black truffle</name>
    <dbReference type="NCBI Taxonomy" id="656061"/>
    <lineage>
        <taxon>Eukaryota</taxon>
        <taxon>Fungi</taxon>
        <taxon>Dikarya</taxon>
        <taxon>Ascomycota</taxon>
        <taxon>Pezizomycotina</taxon>
        <taxon>Pezizomycetes</taxon>
        <taxon>Pezizales</taxon>
        <taxon>Tuberaceae</taxon>
        <taxon>Tuber</taxon>
    </lineage>
</organism>
<dbReference type="RefSeq" id="XP_002839806.1">
    <property type="nucleotide sequence ID" value="XM_002839760.1"/>
</dbReference>
<evidence type="ECO:0000313" key="4">
    <source>
        <dbReference type="Proteomes" id="UP000006911"/>
    </source>
</evidence>
<dbReference type="AlphaFoldDB" id="D5GHK4"/>
<keyword evidence="2" id="KW-1133">Transmembrane helix</keyword>